<dbReference type="GO" id="GO:0006935">
    <property type="term" value="P:chemotaxis"/>
    <property type="evidence" value="ECO:0007669"/>
    <property type="project" value="UniProtKB-UniRule"/>
</dbReference>
<keyword evidence="7" id="KW-1185">Reference proteome</keyword>
<accession>A0A1W1WTD9</accession>
<dbReference type="PROSITE" id="PS50122">
    <property type="entry name" value="CHEB"/>
    <property type="match status" value="1"/>
</dbReference>
<organism evidence="6 7">
    <name type="scientific">Nitratiruptor tergarcus DSM 16512</name>
    <dbReference type="NCBI Taxonomy" id="1069081"/>
    <lineage>
        <taxon>Bacteria</taxon>
        <taxon>Pseudomonadati</taxon>
        <taxon>Campylobacterota</taxon>
        <taxon>Epsilonproteobacteria</taxon>
        <taxon>Nautiliales</taxon>
        <taxon>Nitratiruptoraceae</taxon>
        <taxon>Nitratiruptor</taxon>
    </lineage>
</organism>
<dbReference type="GO" id="GO:0008984">
    <property type="term" value="F:protein-glutamate methylesterase activity"/>
    <property type="evidence" value="ECO:0007669"/>
    <property type="project" value="UniProtKB-EC"/>
</dbReference>
<feature type="active site" evidence="4">
    <location>
        <position position="132"/>
    </location>
</feature>
<gene>
    <name evidence="6" type="ORF">SAMN05660197_1381</name>
</gene>
<evidence type="ECO:0000256" key="2">
    <source>
        <dbReference type="ARBA" id="ARBA00039140"/>
    </source>
</evidence>
<dbReference type="InterPro" id="IPR035909">
    <property type="entry name" value="CheB_C"/>
</dbReference>
<evidence type="ECO:0000256" key="3">
    <source>
        <dbReference type="ARBA" id="ARBA00048267"/>
    </source>
</evidence>
<proteinExistence type="predicted"/>
<evidence type="ECO:0000256" key="1">
    <source>
        <dbReference type="ARBA" id="ARBA00022801"/>
    </source>
</evidence>
<sequence length="190" mass="21049">MKLVFIGASAGSICSLDKIVKSLNNIDGAIIMAVHLQENYIDGFVEILRENSSVPIKKVDKKINLEKNQIYICDSKNVTIYDNANDKEILHDDTQIESLYKPDINQLLLSVVQNKKELCEVVAILLSGIGDDGIEGLKKLYENGAKTVVASKESVAVYGMPKRAVQQNACSEVLSFEEIVTMIKQFLQDV</sequence>
<dbReference type="InterPro" id="IPR000673">
    <property type="entry name" value="Sig_transdc_resp-reg_Me-estase"/>
</dbReference>
<dbReference type="GO" id="GO:0005737">
    <property type="term" value="C:cytoplasm"/>
    <property type="evidence" value="ECO:0007669"/>
    <property type="project" value="InterPro"/>
</dbReference>
<dbReference type="Pfam" id="PF01339">
    <property type="entry name" value="CheB_methylest"/>
    <property type="match status" value="1"/>
</dbReference>
<evidence type="ECO:0000313" key="7">
    <source>
        <dbReference type="Proteomes" id="UP000192602"/>
    </source>
</evidence>
<dbReference type="Proteomes" id="UP000192602">
    <property type="component" value="Unassembled WGS sequence"/>
</dbReference>
<reference evidence="7" key="1">
    <citation type="submission" date="2017-04" db="EMBL/GenBank/DDBJ databases">
        <authorList>
            <person name="Varghese N."/>
            <person name="Submissions S."/>
        </authorList>
    </citation>
    <scope>NUCLEOTIDE SEQUENCE [LARGE SCALE GENOMIC DNA]</scope>
    <source>
        <strain evidence="7">DSM 16512</strain>
    </source>
</reference>
<protein>
    <recommendedName>
        <fullName evidence="2">protein-glutamate methylesterase</fullName>
        <ecNumber evidence="2">3.1.1.61</ecNumber>
    </recommendedName>
</protein>
<feature type="domain" description="CheB-type methylesterase" evidence="5">
    <location>
        <begin position="1"/>
        <end position="190"/>
    </location>
</feature>
<evidence type="ECO:0000259" key="5">
    <source>
        <dbReference type="PROSITE" id="PS50122"/>
    </source>
</evidence>
<name>A0A1W1WTD9_9BACT</name>
<comment type="catalytic activity">
    <reaction evidence="3">
        <text>[protein]-L-glutamate 5-O-methyl ester + H2O = L-glutamyl-[protein] + methanol + H(+)</text>
        <dbReference type="Rhea" id="RHEA:23236"/>
        <dbReference type="Rhea" id="RHEA-COMP:10208"/>
        <dbReference type="Rhea" id="RHEA-COMP:10311"/>
        <dbReference type="ChEBI" id="CHEBI:15377"/>
        <dbReference type="ChEBI" id="CHEBI:15378"/>
        <dbReference type="ChEBI" id="CHEBI:17790"/>
        <dbReference type="ChEBI" id="CHEBI:29973"/>
        <dbReference type="ChEBI" id="CHEBI:82795"/>
        <dbReference type="EC" id="3.1.1.61"/>
    </reaction>
</comment>
<dbReference type="EC" id="3.1.1.61" evidence="2"/>
<keyword evidence="4" id="KW-0145">Chemotaxis</keyword>
<keyword evidence="1 4" id="KW-0378">Hydrolase</keyword>
<dbReference type="GO" id="GO:0000156">
    <property type="term" value="F:phosphorelay response regulator activity"/>
    <property type="evidence" value="ECO:0007669"/>
    <property type="project" value="InterPro"/>
</dbReference>
<dbReference type="EMBL" id="FWWZ01000001">
    <property type="protein sequence ID" value="SMC09564.1"/>
    <property type="molecule type" value="Genomic_DNA"/>
</dbReference>
<dbReference type="PANTHER" id="PTHR42872:SF6">
    <property type="entry name" value="PROTEIN-GLUTAMATE METHYLESTERASE_PROTEIN-GLUTAMINE GLUTAMINASE"/>
    <property type="match status" value="1"/>
</dbReference>
<evidence type="ECO:0000256" key="4">
    <source>
        <dbReference type="PROSITE-ProRule" id="PRU00050"/>
    </source>
</evidence>
<evidence type="ECO:0000313" key="6">
    <source>
        <dbReference type="EMBL" id="SMC09564.1"/>
    </source>
</evidence>
<dbReference type="RefSeq" id="WP_084275784.1">
    <property type="nucleotide sequence ID" value="NZ_AP026671.1"/>
</dbReference>
<dbReference type="STRING" id="1069081.SAMN05660197_1381"/>
<feature type="active site" evidence="4">
    <location>
        <position position="9"/>
    </location>
</feature>
<dbReference type="PANTHER" id="PTHR42872">
    <property type="entry name" value="PROTEIN-GLUTAMATE METHYLESTERASE/PROTEIN-GLUTAMINE GLUTAMINASE"/>
    <property type="match status" value="1"/>
</dbReference>
<dbReference type="Gene3D" id="3.40.50.180">
    <property type="entry name" value="Methylesterase CheB, C-terminal domain"/>
    <property type="match status" value="1"/>
</dbReference>
<dbReference type="AlphaFoldDB" id="A0A1W1WTD9"/>
<dbReference type="SUPFAM" id="SSF52738">
    <property type="entry name" value="Methylesterase CheB, C-terminal domain"/>
    <property type="match status" value="1"/>
</dbReference>
<feature type="active site" evidence="4">
    <location>
        <position position="35"/>
    </location>
</feature>
<dbReference type="OrthoDB" id="9793421at2"/>